<dbReference type="InterPro" id="IPR038694">
    <property type="entry name" value="DUF427_sf"/>
</dbReference>
<feature type="domain" description="DUF427" evidence="1">
    <location>
        <begin position="38"/>
        <end position="129"/>
    </location>
</feature>
<reference evidence="2" key="1">
    <citation type="submission" date="2023-07" db="EMBL/GenBank/DDBJ databases">
        <title>Sequencing the genomes of 1000 actinobacteria strains.</title>
        <authorList>
            <person name="Klenk H.-P."/>
        </authorList>
    </citation>
    <scope>NUCLEOTIDE SEQUENCE</scope>
    <source>
        <strain evidence="2">DSM 45977</strain>
    </source>
</reference>
<dbReference type="Proteomes" id="UP001180845">
    <property type="component" value="Unassembled WGS sequence"/>
</dbReference>
<feature type="domain" description="DUF427" evidence="1">
    <location>
        <begin position="162"/>
        <end position="257"/>
    </location>
</feature>
<dbReference type="InterPro" id="IPR007361">
    <property type="entry name" value="DUF427"/>
</dbReference>
<dbReference type="Pfam" id="PF04248">
    <property type="entry name" value="NTP_transf_9"/>
    <property type="match status" value="2"/>
</dbReference>
<evidence type="ECO:0000313" key="2">
    <source>
        <dbReference type="EMBL" id="MDR7302288.1"/>
    </source>
</evidence>
<dbReference type="RefSeq" id="WP_310273691.1">
    <property type="nucleotide sequence ID" value="NZ_JAVDXW010000001.1"/>
</dbReference>
<name>A0AAE3ZEQ9_9ACTN</name>
<dbReference type="PANTHER" id="PTHR34310:SF8">
    <property type="entry name" value="CONSERVED PROTEIN"/>
    <property type="match status" value="1"/>
</dbReference>
<sequence>MALTLGGGPLAARPPDTVNYHIDGPAHRLLWHDFPRRIRALFGGEVVVDSDDAKLLHESNLLPQVYVPFADVAEKLLESTSHHTHCPFKGDASYCSVRVGDRVAENAVWSYPSPTSDASWLAGHLAVYWTSMDAWFDEDEEVFGHIRDPYHRVDVRPTSRLVQVVAGETTVAESRRAKVLSETGLPNRYYVPADEVRLDLLEPSATHTVCPYKGTASYRSLHRSPGGADGVITDAAWSYPNPLDDARAVAGHFCFVADGVETRVDGAAVP</sequence>
<proteinExistence type="predicted"/>
<dbReference type="AlphaFoldDB" id="A0AAE3ZEQ9"/>
<dbReference type="PANTHER" id="PTHR34310">
    <property type="entry name" value="DUF427 DOMAIN PROTEIN (AFU_ORTHOLOGUE AFUA_3G02220)"/>
    <property type="match status" value="1"/>
</dbReference>
<accession>A0AAE3ZEQ9</accession>
<evidence type="ECO:0000259" key="1">
    <source>
        <dbReference type="Pfam" id="PF04248"/>
    </source>
</evidence>
<gene>
    <name evidence="2" type="ORF">JOF55_002469</name>
</gene>
<evidence type="ECO:0000313" key="3">
    <source>
        <dbReference type="Proteomes" id="UP001180845"/>
    </source>
</evidence>
<comment type="caution">
    <text evidence="2">The sequence shown here is derived from an EMBL/GenBank/DDBJ whole genome shotgun (WGS) entry which is preliminary data.</text>
</comment>
<keyword evidence="3" id="KW-1185">Reference proteome</keyword>
<protein>
    <submittedName>
        <fullName evidence="2">Uncharacterized protein (DUF427 family)</fullName>
    </submittedName>
</protein>
<organism evidence="2 3">
    <name type="scientific">Haloactinomyces albus</name>
    <dbReference type="NCBI Taxonomy" id="1352928"/>
    <lineage>
        <taxon>Bacteria</taxon>
        <taxon>Bacillati</taxon>
        <taxon>Actinomycetota</taxon>
        <taxon>Actinomycetes</taxon>
        <taxon>Actinopolysporales</taxon>
        <taxon>Actinopolysporaceae</taxon>
        <taxon>Haloactinomyces</taxon>
    </lineage>
</organism>
<dbReference type="Gene3D" id="2.170.150.40">
    <property type="entry name" value="Domain of unknown function (DUF427)"/>
    <property type="match status" value="2"/>
</dbReference>
<dbReference type="EMBL" id="JAVDXW010000001">
    <property type="protein sequence ID" value="MDR7302288.1"/>
    <property type="molecule type" value="Genomic_DNA"/>
</dbReference>